<sequence length="114" mass="12808">MAEHPSSIYAKLNLDSGKLTWQEMQPHFARGAIVRVTPGLDLIEVATVMAADETRTLSRWLRDGQVGRATATEARDWHERDPLFWAVVVAPWVLVQEIPSSTEMNDPSRSSPPR</sequence>
<proteinExistence type="predicted"/>
<dbReference type="RefSeq" id="WP_017364792.1">
    <property type="nucleotide sequence ID" value="NZ_OX458332.1"/>
</dbReference>
<reference evidence="1" key="1">
    <citation type="submission" date="2023-03" db="EMBL/GenBank/DDBJ databases">
        <authorList>
            <person name="Pearce D."/>
        </authorList>
    </citation>
    <scope>NUCLEOTIDE SEQUENCE</scope>
    <source>
        <strain evidence="1">Mc</strain>
    </source>
</reference>
<dbReference type="Proteomes" id="UP001158598">
    <property type="component" value="Chromosome"/>
</dbReference>
<dbReference type="AlphaFoldDB" id="A0AA35UQB5"/>
<name>A0AA35UQB5_METCP</name>
<evidence type="ECO:0000313" key="1">
    <source>
        <dbReference type="EMBL" id="CAI8793766.1"/>
    </source>
</evidence>
<evidence type="ECO:0008006" key="3">
    <source>
        <dbReference type="Google" id="ProtNLM"/>
    </source>
</evidence>
<dbReference type="InterPro" id="IPR018741">
    <property type="entry name" value="DUF2288"/>
</dbReference>
<dbReference type="EMBL" id="OX458332">
    <property type="protein sequence ID" value="CAI8793766.1"/>
    <property type="molecule type" value="Genomic_DNA"/>
</dbReference>
<evidence type="ECO:0000313" key="2">
    <source>
        <dbReference type="Proteomes" id="UP001158598"/>
    </source>
</evidence>
<dbReference type="Pfam" id="PF10052">
    <property type="entry name" value="DUF2288"/>
    <property type="match status" value="1"/>
</dbReference>
<gene>
    <name evidence="1" type="ORF">MCNOR_1437</name>
</gene>
<protein>
    <recommendedName>
        <fullName evidence="3">DUF2288 domain-containing protein</fullName>
    </recommendedName>
</protein>
<organism evidence="1 2">
    <name type="scientific">Methylococcus capsulatus</name>
    <dbReference type="NCBI Taxonomy" id="414"/>
    <lineage>
        <taxon>Bacteria</taxon>
        <taxon>Pseudomonadati</taxon>
        <taxon>Pseudomonadota</taxon>
        <taxon>Gammaproteobacteria</taxon>
        <taxon>Methylococcales</taxon>
        <taxon>Methylococcaceae</taxon>
        <taxon>Methylococcus</taxon>
    </lineage>
</organism>
<accession>A0AA35UQB5</accession>